<dbReference type="PANTHER" id="PTHR47150">
    <property type="entry name" value="OS12G0169200 PROTEIN"/>
    <property type="match status" value="1"/>
</dbReference>
<reference evidence="2" key="1">
    <citation type="journal article" date="2014" name="Science">
        <title>Ancient hybridizations among the ancestral genomes of bread wheat.</title>
        <authorList>
            <consortium name="International Wheat Genome Sequencing Consortium,"/>
            <person name="Marcussen T."/>
            <person name="Sandve S.R."/>
            <person name="Heier L."/>
            <person name="Spannagl M."/>
            <person name="Pfeifer M."/>
            <person name="Jakobsen K.S."/>
            <person name="Wulff B.B."/>
            <person name="Steuernagel B."/>
            <person name="Mayer K.F."/>
            <person name="Olsen O.A."/>
        </authorList>
    </citation>
    <scope>NUCLEOTIDE SEQUENCE [LARGE SCALE GENOMIC DNA]</scope>
    <source>
        <strain evidence="2">cv. AL8/78</strain>
    </source>
</reference>
<keyword evidence="2" id="KW-1185">Reference proteome</keyword>
<evidence type="ECO:0000313" key="2">
    <source>
        <dbReference type="Proteomes" id="UP000015105"/>
    </source>
</evidence>
<dbReference type="EnsemblPlants" id="AET0Gv20019800.1">
    <property type="protein sequence ID" value="AET0Gv20019800.1"/>
    <property type="gene ID" value="AET0Gv20019800"/>
</dbReference>
<proteinExistence type="predicted"/>
<accession>A0A452XC24</accession>
<protein>
    <submittedName>
        <fullName evidence="1">Uncharacterized protein</fullName>
    </submittedName>
</protein>
<dbReference type="Gramene" id="AET0Gv20019800.1">
    <property type="protein sequence ID" value="AET0Gv20019800.1"/>
    <property type="gene ID" value="AET0Gv20019800"/>
</dbReference>
<reference evidence="1" key="3">
    <citation type="submission" date="2019-03" db="UniProtKB">
        <authorList>
            <consortium name="EnsemblPlants"/>
        </authorList>
    </citation>
    <scope>IDENTIFICATION</scope>
</reference>
<sequence>MGFRGYQKISVAMRVIAYGIPADYTDEYLRIGQDTTTASVRRFAKLVIRLYGNEYLRAPNEDVQRD</sequence>
<name>A0A452XC24_AEGTS</name>
<reference evidence="2" key="2">
    <citation type="journal article" date="2017" name="Nat. Plants">
        <title>The Aegilops tauschii genome reveals multiple impacts of transposons.</title>
        <authorList>
            <person name="Zhao G."/>
            <person name="Zou C."/>
            <person name="Li K."/>
            <person name="Wang K."/>
            <person name="Li T."/>
            <person name="Gao L."/>
            <person name="Zhang X."/>
            <person name="Wang H."/>
            <person name="Yang Z."/>
            <person name="Liu X."/>
            <person name="Jiang W."/>
            <person name="Mao L."/>
            <person name="Kong X."/>
            <person name="Jiao Y."/>
            <person name="Jia J."/>
        </authorList>
    </citation>
    <scope>NUCLEOTIDE SEQUENCE [LARGE SCALE GENOMIC DNA]</scope>
    <source>
        <strain evidence="2">cv. AL8/78</strain>
    </source>
</reference>
<organism evidence="1 2">
    <name type="scientific">Aegilops tauschii subsp. strangulata</name>
    <name type="common">Goatgrass</name>
    <dbReference type="NCBI Taxonomy" id="200361"/>
    <lineage>
        <taxon>Eukaryota</taxon>
        <taxon>Viridiplantae</taxon>
        <taxon>Streptophyta</taxon>
        <taxon>Embryophyta</taxon>
        <taxon>Tracheophyta</taxon>
        <taxon>Spermatophyta</taxon>
        <taxon>Magnoliopsida</taxon>
        <taxon>Liliopsida</taxon>
        <taxon>Poales</taxon>
        <taxon>Poaceae</taxon>
        <taxon>BOP clade</taxon>
        <taxon>Pooideae</taxon>
        <taxon>Triticodae</taxon>
        <taxon>Triticeae</taxon>
        <taxon>Triticinae</taxon>
        <taxon>Aegilops</taxon>
    </lineage>
</organism>
<evidence type="ECO:0000313" key="1">
    <source>
        <dbReference type="EnsemblPlants" id="AET0Gv20019800.1"/>
    </source>
</evidence>
<dbReference type="AlphaFoldDB" id="A0A452XC24"/>
<dbReference type="PANTHER" id="PTHR47150:SF5">
    <property type="entry name" value="OS07G0546750 PROTEIN"/>
    <property type="match status" value="1"/>
</dbReference>
<dbReference type="Proteomes" id="UP000015105">
    <property type="component" value="Unassembled WGS sequence"/>
</dbReference>